<dbReference type="OMA" id="NDPINHA"/>
<dbReference type="Proteomes" id="UP000016928">
    <property type="component" value="Unassembled WGS sequence"/>
</dbReference>
<protein>
    <recommendedName>
        <fullName evidence="4">RHS repeat-associated core domain-containing protein</fullName>
    </recommendedName>
</protein>
<sequence length="417" mass="42100">MPLDILHPLPLYSPTSKETIKRVQPSDTSFNKTSTYESKSLNEGAELYDFGSRWYDPITGRFTTPDDILAVKDLARTDGLNRLAFENNDPINHADPSGHWSLSAVLGAVLGAALVVGAIALTIATGRAAAPLAAAAAAAAGAAGALASGGIAGGKFWGGYAATVLVNAAIGGATGALGAVATPANMVSATERLGQAVGLAMGTATENLIGAAATVGSKALISATSSLLTTVAHNVIENKFYGTHYGLFEGAGTAFGSGAAMGALGGLVSAGSHLVKGGESAVAQTSAQRLKKGLTGGLLIGVRAGFAVAKSKDLPQRAGSVNQSLAPAKLKESLSLASASMPKIAGLAVIYTLHGRDCHACDSTLPCPQSTGTQQPARHVLRLSVMLAQNASKVKGHPPTAILFKIPPKLQLDPPNV</sequence>
<organism evidence="2 3">
    <name type="scientific">Fusarium oxysporum f. sp. cubense (strain race 1)</name>
    <name type="common">Panama disease fungus</name>
    <dbReference type="NCBI Taxonomy" id="1229664"/>
    <lineage>
        <taxon>Eukaryota</taxon>
        <taxon>Fungi</taxon>
        <taxon>Dikarya</taxon>
        <taxon>Ascomycota</taxon>
        <taxon>Pezizomycotina</taxon>
        <taxon>Sordariomycetes</taxon>
        <taxon>Hypocreomycetidae</taxon>
        <taxon>Hypocreales</taxon>
        <taxon>Nectriaceae</taxon>
        <taxon>Fusarium</taxon>
        <taxon>Fusarium oxysporum species complex</taxon>
    </lineage>
</organism>
<dbReference type="HOGENOM" id="CLU_054593_0_0_1"/>
<reference evidence="3" key="2">
    <citation type="journal article" date="2014" name="PLoS ONE">
        <title>Genome and Transcriptome Analysis of the Fungal Pathogen Fusarium oxysporum f. sp. cubense Causing Banana Vascular Wilt Disease.</title>
        <authorList>
            <person name="Guo L."/>
            <person name="Han L."/>
            <person name="Yang L."/>
            <person name="Zeng H."/>
            <person name="Fan D."/>
            <person name="Zhu Y."/>
            <person name="Feng Y."/>
            <person name="Wang G."/>
            <person name="Peng C."/>
            <person name="Jiang X."/>
            <person name="Zhou D."/>
            <person name="Ni P."/>
            <person name="Liang C."/>
            <person name="Liu L."/>
            <person name="Wang J."/>
            <person name="Mao C."/>
            <person name="Fang X."/>
            <person name="Peng M."/>
            <person name="Huang J."/>
        </authorList>
    </citation>
    <scope>NUCLEOTIDE SEQUENCE [LARGE SCALE GENOMIC DNA]</scope>
    <source>
        <strain evidence="3">race 1</strain>
    </source>
</reference>
<accession>N4UIH8</accession>
<evidence type="ECO:0008006" key="4">
    <source>
        <dbReference type="Google" id="ProtNLM"/>
    </source>
</evidence>
<dbReference type="STRING" id="1229664.N4UIH8"/>
<keyword evidence="1" id="KW-0812">Transmembrane</keyword>
<evidence type="ECO:0000313" key="3">
    <source>
        <dbReference type="Proteomes" id="UP000016928"/>
    </source>
</evidence>
<dbReference type="EMBL" id="KB730167">
    <property type="protein sequence ID" value="ENH71157.1"/>
    <property type="molecule type" value="Genomic_DNA"/>
</dbReference>
<dbReference type="AlphaFoldDB" id="N4UIH8"/>
<keyword evidence="1" id="KW-1133">Transmembrane helix</keyword>
<gene>
    <name evidence="2" type="ORF">FOC1_g10008529</name>
</gene>
<dbReference type="OrthoDB" id="442731at2759"/>
<name>N4UIH8_FUSC1</name>
<dbReference type="Gene3D" id="2.180.10.10">
    <property type="entry name" value="RHS repeat-associated core"/>
    <property type="match status" value="1"/>
</dbReference>
<dbReference type="VEuPathDB" id="FungiDB:FOC1_g10008529"/>
<dbReference type="InterPro" id="IPR022385">
    <property type="entry name" value="Rhs_assc_core"/>
</dbReference>
<proteinExistence type="predicted"/>
<feature type="transmembrane region" description="Helical" evidence="1">
    <location>
        <begin position="157"/>
        <end position="182"/>
    </location>
</feature>
<evidence type="ECO:0000256" key="1">
    <source>
        <dbReference type="SAM" id="Phobius"/>
    </source>
</evidence>
<feature type="transmembrane region" description="Helical" evidence="1">
    <location>
        <begin position="128"/>
        <end position="151"/>
    </location>
</feature>
<feature type="transmembrane region" description="Helical" evidence="1">
    <location>
        <begin position="100"/>
        <end position="121"/>
    </location>
</feature>
<reference evidence="3" key="1">
    <citation type="submission" date="2012-09" db="EMBL/GenBank/DDBJ databases">
        <title>Genome sequencing and comparative transcriptomics of race 1 and race 4 of banana pathogen: Fusarium oxysporum f. sp. cubense.</title>
        <authorList>
            <person name="Fang X."/>
            <person name="Huang J."/>
        </authorList>
    </citation>
    <scope>NUCLEOTIDE SEQUENCE [LARGE SCALE GENOMIC DNA]</scope>
    <source>
        <strain evidence="3">race 1</strain>
    </source>
</reference>
<dbReference type="NCBIfam" id="TIGR03696">
    <property type="entry name" value="Rhs_assc_core"/>
    <property type="match status" value="1"/>
</dbReference>
<keyword evidence="1" id="KW-0472">Membrane</keyword>
<evidence type="ECO:0000313" key="2">
    <source>
        <dbReference type="EMBL" id="ENH71157.1"/>
    </source>
</evidence>